<name>A0A2X0MV37_9BASI</name>
<accession>A0A2X0MV37</accession>
<reference evidence="3 4" key="1">
    <citation type="submission" date="2016-11" db="EMBL/GenBank/DDBJ databases">
        <authorList>
            <person name="Jaros S."/>
            <person name="Januszkiewicz K."/>
            <person name="Wedrychowicz H."/>
        </authorList>
    </citation>
    <scope>NUCLEOTIDE SEQUENCE [LARGE SCALE GENOMIC DNA]</scope>
</reference>
<dbReference type="STRING" id="796604.A0A2X0MV37"/>
<dbReference type="AlphaFoldDB" id="A0A2X0MV37"/>
<protein>
    <submittedName>
        <fullName evidence="3">BQ5605_C007g04779 protein</fullName>
    </submittedName>
</protein>
<feature type="compositionally biased region" description="Polar residues" evidence="1">
    <location>
        <begin position="102"/>
        <end position="117"/>
    </location>
</feature>
<keyword evidence="4" id="KW-1185">Reference proteome</keyword>
<dbReference type="Proteomes" id="UP000249464">
    <property type="component" value="Unassembled WGS sequence"/>
</dbReference>
<feature type="compositionally biased region" description="Low complexity" evidence="1">
    <location>
        <begin position="9"/>
        <end position="20"/>
    </location>
</feature>
<feature type="domain" description="DNA repair protein rhp7 treble clef" evidence="2">
    <location>
        <begin position="165"/>
        <end position="202"/>
    </location>
</feature>
<sequence length="633" mass="68995">MAPRTNRHQQAQNAANPNAAREITGPRSALTSFLHEQGITGPGAVPNYSRRSARDAAATAAATPSTPGSTSGAATPASGSTSAAAMGDDEDEEDTSMTTESPVASTSSTILIASGSGSKRKSNTVSAAALKKKKQEAEKHGDSLFDLAHQPQVIPKKGKYENRTPGMISICADCGKRFTVTKYTASNPHGSGLLCSPCTSESIEDRAANTFKAAPKKVVKKRQKVVDETQFRPIKTLQQTVIDVIGNHIDDVEALGDVGAKNLDRIAKIVCKNRALTGQNLTLFLEIDHAELSLYDCTKIEDHHLASIATFCPRLERITLNLCGRLDDLVLDAWAKGFKNLKSLNLYAPYLVTNTKWREYLATFGTGRGQHQLEGFGIRQSARFDDECIKVLVERNPQLQHLQLSELGKLNDASLALLHPLKHLTSLDLSRSGTPQGTTLTDDGVVALLENVGEQLVTLILDENPLLTDRTLLEGIKIHCPNLRVLSLKLLSNIQSKGLEALFLDWVNTGLTHLNLHRVLLLENEAIQAVLNHSGHSLKNLDLHSVDEIEDFILNEVADKALNLEVLDLSYVRSCDNFVVKKILDQCGKLEKLFVHGCNRVTEDCPSRLFLRFGDSQKGCSIRGLENCPAVEL</sequence>
<evidence type="ECO:0000313" key="4">
    <source>
        <dbReference type="Proteomes" id="UP000249464"/>
    </source>
</evidence>
<feature type="compositionally biased region" description="Low complexity" evidence="1">
    <location>
        <begin position="56"/>
        <end position="85"/>
    </location>
</feature>
<dbReference type="InterPro" id="IPR032675">
    <property type="entry name" value="LRR_dom_sf"/>
</dbReference>
<evidence type="ECO:0000259" key="2">
    <source>
        <dbReference type="Pfam" id="PF23550"/>
    </source>
</evidence>
<dbReference type="EMBL" id="FQNC01000045">
    <property type="protein sequence ID" value="SGY63164.1"/>
    <property type="molecule type" value="Genomic_DNA"/>
</dbReference>
<gene>
    <name evidence="3" type="primary">BQ5605_C007g04779</name>
    <name evidence="3" type="ORF">BQ5605_C007G04779</name>
</gene>
<proteinExistence type="predicted"/>
<dbReference type="PANTHER" id="PTHR13318">
    <property type="entry name" value="PARTNER OF PAIRED, ISOFORM B-RELATED"/>
    <property type="match status" value="1"/>
</dbReference>
<organism evidence="3 4">
    <name type="scientific">Microbotryum silenes-dioicae</name>
    <dbReference type="NCBI Taxonomy" id="796604"/>
    <lineage>
        <taxon>Eukaryota</taxon>
        <taxon>Fungi</taxon>
        <taxon>Dikarya</taxon>
        <taxon>Basidiomycota</taxon>
        <taxon>Pucciniomycotina</taxon>
        <taxon>Microbotryomycetes</taxon>
        <taxon>Microbotryales</taxon>
        <taxon>Microbotryaceae</taxon>
        <taxon>Microbotryum</taxon>
    </lineage>
</organism>
<feature type="region of interest" description="Disordered" evidence="1">
    <location>
        <begin position="1"/>
        <end position="137"/>
    </location>
</feature>
<dbReference type="Gene3D" id="3.80.10.10">
    <property type="entry name" value="Ribonuclease Inhibitor"/>
    <property type="match status" value="2"/>
</dbReference>
<dbReference type="Pfam" id="PF23550">
    <property type="entry name" value="zf_Tbcl_Rhp7"/>
    <property type="match status" value="1"/>
</dbReference>
<dbReference type="SUPFAM" id="SSF52047">
    <property type="entry name" value="RNI-like"/>
    <property type="match status" value="1"/>
</dbReference>
<evidence type="ECO:0000313" key="3">
    <source>
        <dbReference type="EMBL" id="SGY63164.1"/>
    </source>
</evidence>
<dbReference type="SMART" id="SM00367">
    <property type="entry name" value="LRR_CC"/>
    <property type="match status" value="7"/>
</dbReference>
<dbReference type="GO" id="GO:0031146">
    <property type="term" value="P:SCF-dependent proteasomal ubiquitin-dependent protein catabolic process"/>
    <property type="evidence" value="ECO:0007669"/>
    <property type="project" value="TreeGrafter"/>
</dbReference>
<dbReference type="InterPro" id="IPR006553">
    <property type="entry name" value="Leu-rich_rpt_Cys-con_subtyp"/>
</dbReference>
<dbReference type="GO" id="GO:0019005">
    <property type="term" value="C:SCF ubiquitin ligase complex"/>
    <property type="evidence" value="ECO:0007669"/>
    <property type="project" value="TreeGrafter"/>
</dbReference>
<dbReference type="InterPro" id="IPR056451">
    <property type="entry name" value="Znf_Tbcl_Rhp7"/>
</dbReference>
<evidence type="ECO:0000256" key="1">
    <source>
        <dbReference type="SAM" id="MobiDB-lite"/>
    </source>
</evidence>
<dbReference type="PANTHER" id="PTHR13318:SF95">
    <property type="entry name" value="F-BOX PROTEIN YLR352W"/>
    <property type="match status" value="1"/>
</dbReference>